<dbReference type="Proteomes" id="UP000321436">
    <property type="component" value="Unassembled WGS sequence"/>
</dbReference>
<dbReference type="InterPro" id="IPR025400">
    <property type="entry name" value="Lin1244/Lin1753-like_N"/>
</dbReference>
<evidence type="ECO:0000313" key="3">
    <source>
        <dbReference type="EMBL" id="GEP95547.1"/>
    </source>
</evidence>
<protein>
    <recommendedName>
        <fullName evidence="2">Lin1244/Lin1753-like N-terminal domain-containing protein</fullName>
    </recommendedName>
</protein>
<proteinExistence type="predicted"/>
<feature type="domain" description="Lin1244/Lin1753-like N-terminal" evidence="2">
    <location>
        <begin position="8"/>
        <end position="87"/>
    </location>
</feature>
<dbReference type="EMBL" id="BKAU01000001">
    <property type="protein sequence ID" value="GEP95547.1"/>
    <property type="molecule type" value="Genomic_DNA"/>
</dbReference>
<sequence>MGMKERYWFKHDYNARLDPKLQRVLMKHGQAGKGVFWDLLEMLYEAEGYLSLSDCDSYAFNLRTDADTLLSIITDFDLFKQDDTRFWNERILSAIETRQAKSDKARIGAKVKWDNYANASKNDANVLQSQCNRNATAMLDNRSKNIENNNPPLSPLQGEGSDSSSKLPTSGKQAEAGAGKPLNKPLEFPSPEFEAIWKEWIEFKRTEKRKRYRTQLAEQKGITHLVNLSGGDYSVAKLIVEQSMAQNWEGLFALKNAPGLPVVDQQQGITETSEQIRARLKMVY</sequence>
<feature type="compositionally biased region" description="Polar residues" evidence="1">
    <location>
        <begin position="160"/>
        <end position="172"/>
    </location>
</feature>
<comment type="caution">
    <text evidence="3">The sequence shown here is derived from an EMBL/GenBank/DDBJ whole genome shotgun (WGS) entry which is preliminary data.</text>
</comment>
<dbReference type="OrthoDB" id="1340773at2"/>
<organism evidence="3 4">
    <name type="scientific">Chitinophaga cymbidii</name>
    <dbReference type="NCBI Taxonomy" id="1096750"/>
    <lineage>
        <taxon>Bacteria</taxon>
        <taxon>Pseudomonadati</taxon>
        <taxon>Bacteroidota</taxon>
        <taxon>Chitinophagia</taxon>
        <taxon>Chitinophagales</taxon>
        <taxon>Chitinophagaceae</taxon>
        <taxon>Chitinophaga</taxon>
    </lineage>
</organism>
<accession>A0A512RIN4</accession>
<reference evidence="3 4" key="1">
    <citation type="submission" date="2019-07" db="EMBL/GenBank/DDBJ databases">
        <title>Whole genome shotgun sequence of Chitinophaga cymbidii NBRC 109752.</title>
        <authorList>
            <person name="Hosoyama A."/>
            <person name="Uohara A."/>
            <person name="Ohji S."/>
            <person name="Ichikawa N."/>
        </authorList>
    </citation>
    <scope>NUCLEOTIDE SEQUENCE [LARGE SCALE GENOMIC DNA]</scope>
    <source>
        <strain evidence="3 4">NBRC 109752</strain>
    </source>
</reference>
<name>A0A512RIN4_9BACT</name>
<evidence type="ECO:0000313" key="4">
    <source>
        <dbReference type="Proteomes" id="UP000321436"/>
    </source>
</evidence>
<evidence type="ECO:0000259" key="2">
    <source>
        <dbReference type="Pfam" id="PF14297"/>
    </source>
</evidence>
<evidence type="ECO:0000256" key="1">
    <source>
        <dbReference type="SAM" id="MobiDB-lite"/>
    </source>
</evidence>
<dbReference type="Pfam" id="PF14297">
    <property type="entry name" value="Lin1244_N"/>
    <property type="match status" value="1"/>
</dbReference>
<keyword evidence="4" id="KW-1185">Reference proteome</keyword>
<dbReference type="AlphaFoldDB" id="A0A512RIN4"/>
<feature type="region of interest" description="Disordered" evidence="1">
    <location>
        <begin position="143"/>
        <end position="185"/>
    </location>
</feature>
<gene>
    <name evidence="3" type="ORF">CCY01nite_18070</name>
</gene>